<feature type="region of interest" description="Disordered" evidence="3">
    <location>
        <begin position="1"/>
        <end position="72"/>
    </location>
</feature>
<protein>
    <recommendedName>
        <fullName evidence="2">Methylthioribose-1-phosphate isomerase</fullName>
        <shortName evidence="2">M1Pi</shortName>
        <shortName evidence="2">MTR-1-P isomerase</shortName>
        <ecNumber evidence="2">5.3.1.23</ecNumber>
    </recommendedName>
    <alternativeName>
        <fullName evidence="2">S-methyl-5-thioribose-1-phosphate isomerase</fullName>
    </alternativeName>
</protein>
<comment type="pathway">
    <text evidence="2">Amino-acid biosynthesis; L-methionine biosynthesis via salvage pathway; L-methionine from S-methyl-5-thio-alpha-D-ribose 1-phosphate: step 1/6.</text>
</comment>
<evidence type="ECO:0000256" key="1">
    <source>
        <dbReference type="ARBA" id="ARBA00023235"/>
    </source>
</evidence>
<feature type="binding site" evidence="2">
    <location>
        <begin position="321"/>
        <end position="322"/>
    </location>
    <ligand>
        <name>substrate</name>
    </ligand>
</feature>
<organism evidence="4 5">
    <name type="scientific">Streptomyces spectabilis</name>
    <dbReference type="NCBI Taxonomy" id="68270"/>
    <lineage>
        <taxon>Bacteria</taxon>
        <taxon>Bacillati</taxon>
        <taxon>Actinomycetota</taxon>
        <taxon>Actinomycetes</taxon>
        <taxon>Kitasatosporales</taxon>
        <taxon>Streptomycetaceae</taxon>
        <taxon>Streptomyces</taxon>
    </lineage>
</organism>
<keyword evidence="1 2" id="KW-0413">Isomerase</keyword>
<name>A0A7W8AYS3_STRST</name>
<dbReference type="Pfam" id="PF01008">
    <property type="entry name" value="IF-2B"/>
    <property type="match status" value="1"/>
</dbReference>
<gene>
    <name evidence="2" type="primary">mtnA</name>
    <name evidence="4" type="ORF">FHS40_005610</name>
</gene>
<sequence>MADQYAQSGEDVRPTSPPTTPDGAPGAPGGSGAPGALGASGIPGPSGITGPSGVSGGAETAAVPGGPENSAASAIPTIRWDEPPEGPVLVLLDQTRLPGEETELVCTDAPALVQAIRTLAVRGAPVLGIAGAYGVALAAARGFDVDEAAEALAAARPTAVNLAYGVRRAQAAYRGAVAGGAGQRDAASAALAAARALHQEDAEASARMAVHGLALLDELLPGGGHRVLTHCNTGALVSGGEGTAFAVALTAHRAGRLRRLWVDETRPLLQGARLTAYEAARNGMPYTLLTDNAAGSLFAAGEVDAVLIGADRIAADGSVANKVGSYPLAVLARYHHVPFVVVAPVTTVDPETPDGASIEVEQRASHEVTEVTAPFVPVAGAGVEAGGGIPVAPLGTQAYNPAFDVTPPELVTAIVTEEGVVSPVTAEALAELCARSRQVTIS</sequence>
<dbReference type="Proteomes" id="UP000549009">
    <property type="component" value="Unassembled WGS sequence"/>
</dbReference>
<reference evidence="4 5" key="1">
    <citation type="submission" date="2020-08" db="EMBL/GenBank/DDBJ databases">
        <title>Genomic Encyclopedia of Type Strains, Phase III (KMG-III): the genomes of soil and plant-associated and newly described type strains.</title>
        <authorList>
            <person name="Whitman W."/>
        </authorList>
    </citation>
    <scope>NUCLEOTIDE SEQUENCE [LARGE SCALE GENOMIC DNA]</scope>
    <source>
        <strain evidence="4 5">CECT 3146</strain>
    </source>
</reference>
<feature type="active site" description="Proton donor" evidence="2">
    <location>
        <position position="311"/>
    </location>
</feature>
<accession>A0A7W8AYS3</accession>
<keyword evidence="5" id="KW-1185">Reference proteome</keyword>
<dbReference type="UniPathway" id="UPA00904">
    <property type="reaction ID" value="UER00874"/>
</dbReference>
<feature type="compositionally biased region" description="Gly residues" evidence="3">
    <location>
        <begin position="26"/>
        <end position="35"/>
    </location>
</feature>
<dbReference type="NCBIfam" id="TIGR00512">
    <property type="entry name" value="salvage_mtnA"/>
    <property type="match status" value="1"/>
</dbReference>
<feature type="binding site" evidence="2">
    <location>
        <position position="156"/>
    </location>
    <ligand>
        <name>substrate</name>
    </ligand>
</feature>
<feature type="binding site" evidence="2">
    <location>
        <begin position="122"/>
        <end position="124"/>
    </location>
    <ligand>
        <name>substrate</name>
    </ligand>
</feature>
<dbReference type="InterPro" id="IPR000649">
    <property type="entry name" value="IF-2B-related"/>
</dbReference>
<dbReference type="Gene3D" id="3.40.50.10470">
    <property type="entry name" value="Translation initiation factor eif-2b, domain 2"/>
    <property type="match status" value="1"/>
</dbReference>
<comment type="similarity">
    <text evidence="2">Belongs to the EIF-2B alpha/beta/delta subunits family. MtnA subfamily.</text>
</comment>
<comment type="caution">
    <text evidence="4">The sequence shown here is derived from an EMBL/GenBank/DDBJ whole genome shotgun (WGS) entry which is preliminary data.</text>
</comment>
<evidence type="ECO:0000256" key="3">
    <source>
        <dbReference type="SAM" id="MobiDB-lite"/>
    </source>
</evidence>
<evidence type="ECO:0000313" key="4">
    <source>
        <dbReference type="EMBL" id="MBB5106506.1"/>
    </source>
</evidence>
<feature type="binding site" evidence="2">
    <location>
        <position position="270"/>
    </location>
    <ligand>
        <name>substrate</name>
    </ligand>
</feature>
<dbReference type="RefSeq" id="WP_229879813.1">
    <property type="nucleotide sequence ID" value="NZ_BMSQ01000037.1"/>
</dbReference>
<dbReference type="Gene3D" id="1.20.120.420">
    <property type="entry name" value="translation initiation factor eif-2b, domain 1"/>
    <property type="match status" value="1"/>
</dbReference>
<dbReference type="SUPFAM" id="SSF100950">
    <property type="entry name" value="NagB/RpiA/CoA transferase-like"/>
    <property type="match status" value="1"/>
</dbReference>
<dbReference type="NCBIfam" id="TIGR00524">
    <property type="entry name" value="eIF-2B_rel"/>
    <property type="match status" value="1"/>
</dbReference>
<dbReference type="GO" id="GO:0046523">
    <property type="term" value="F:S-methyl-5-thioribose-1-phosphate isomerase activity"/>
    <property type="evidence" value="ECO:0007669"/>
    <property type="project" value="UniProtKB-UniRule"/>
</dbReference>
<comment type="catalytic activity">
    <reaction evidence="2">
        <text>5-(methylsulfanyl)-alpha-D-ribose 1-phosphate = 5-(methylsulfanyl)-D-ribulose 1-phosphate</text>
        <dbReference type="Rhea" id="RHEA:19989"/>
        <dbReference type="ChEBI" id="CHEBI:58533"/>
        <dbReference type="ChEBI" id="CHEBI:58548"/>
        <dbReference type="EC" id="5.3.1.23"/>
    </reaction>
</comment>
<dbReference type="GO" id="GO:0019509">
    <property type="term" value="P:L-methionine salvage from methylthioadenosine"/>
    <property type="evidence" value="ECO:0007669"/>
    <property type="project" value="UniProtKB-UniRule"/>
</dbReference>
<dbReference type="FunFam" id="3.40.50.10470:FF:000011">
    <property type="entry name" value="Methylthioribose-1-phosphate isomerase"/>
    <property type="match status" value="1"/>
</dbReference>
<dbReference type="InterPro" id="IPR037171">
    <property type="entry name" value="NagB/RpiA_transferase-like"/>
</dbReference>
<evidence type="ECO:0000256" key="2">
    <source>
        <dbReference type="HAMAP-Rule" id="MF_01678"/>
    </source>
</evidence>
<dbReference type="EMBL" id="JACHJD010000009">
    <property type="protein sequence ID" value="MBB5106506.1"/>
    <property type="molecule type" value="Genomic_DNA"/>
</dbReference>
<feature type="compositionally biased region" description="Low complexity" evidence="3">
    <location>
        <begin position="36"/>
        <end position="52"/>
    </location>
</feature>
<keyword evidence="2" id="KW-0028">Amino-acid biosynthesis</keyword>
<dbReference type="InterPro" id="IPR005251">
    <property type="entry name" value="IF-M1Pi"/>
</dbReference>
<dbReference type="EC" id="5.3.1.23" evidence="2"/>
<dbReference type="InterPro" id="IPR027363">
    <property type="entry name" value="M1Pi_N"/>
</dbReference>
<feature type="site" description="Transition state stabilizer" evidence="2">
    <location>
        <position position="231"/>
    </location>
</feature>
<proteinExistence type="inferred from homology"/>
<dbReference type="HAMAP" id="MF_01678">
    <property type="entry name" value="Salvage_MtnA"/>
    <property type="match status" value="1"/>
</dbReference>
<comment type="function">
    <text evidence="2">Catalyzes the interconversion of methylthioribose-1-phosphate (MTR-1-P) into methylthioribulose-1-phosphate (MTRu-1-P).</text>
</comment>
<dbReference type="AlphaFoldDB" id="A0A7W8AYS3"/>
<dbReference type="PANTHER" id="PTHR43475:SF1">
    <property type="entry name" value="METHYLTHIORIBOSE-1-PHOSPHATE ISOMERASE"/>
    <property type="match status" value="1"/>
</dbReference>
<dbReference type="InterPro" id="IPR042529">
    <property type="entry name" value="IF_2B-like_C"/>
</dbReference>
<keyword evidence="2" id="KW-0486">Methionine biosynthesis</keyword>
<dbReference type="InterPro" id="IPR011559">
    <property type="entry name" value="Initiation_fac_2B_a/b/d"/>
</dbReference>
<dbReference type="NCBIfam" id="NF004326">
    <property type="entry name" value="PRK05720.1"/>
    <property type="match status" value="1"/>
</dbReference>
<dbReference type="PANTHER" id="PTHR43475">
    <property type="entry name" value="METHYLTHIORIBOSE-1-PHOSPHATE ISOMERASE"/>
    <property type="match status" value="1"/>
</dbReference>
<evidence type="ECO:0000313" key="5">
    <source>
        <dbReference type="Proteomes" id="UP000549009"/>
    </source>
</evidence>